<protein>
    <recommendedName>
        <fullName evidence="6">Tyr recombinase domain-containing protein</fullName>
    </recommendedName>
</protein>
<dbReference type="Pfam" id="PF00589">
    <property type="entry name" value="Phage_integrase"/>
    <property type="match status" value="1"/>
</dbReference>
<dbReference type="Gene3D" id="1.10.443.10">
    <property type="entry name" value="Intergrase catalytic core"/>
    <property type="match status" value="1"/>
</dbReference>
<dbReference type="Gene3D" id="1.10.150.130">
    <property type="match status" value="1"/>
</dbReference>
<evidence type="ECO:0000259" key="3">
    <source>
        <dbReference type="PROSITE" id="PS51898"/>
    </source>
</evidence>
<organism evidence="5">
    <name type="scientific">marine sediment metagenome</name>
    <dbReference type="NCBI Taxonomy" id="412755"/>
    <lineage>
        <taxon>unclassified sequences</taxon>
        <taxon>metagenomes</taxon>
        <taxon>ecological metagenomes</taxon>
    </lineage>
</organism>
<evidence type="ECO:0000313" key="5">
    <source>
        <dbReference type="EMBL" id="KKN29321.1"/>
    </source>
</evidence>
<dbReference type="InterPro" id="IPR010998">
    <property type="entry name" value="Integrase_recombinase_N"/>
</dbReference>
<dbReference type="PROSITE" id="PS51900">
    <property type="entry name" value="CB"/>
    <property type="match status" value="1"/>
</dbReference>
<dbReference type="GO" id="GO:0006310">
    <property type="term" value="P:DNA recombination"/>
    <property type="evidence" value="ECO:0007669"/>
    <property type="project" value="UniProtKB-KW"/>
</dbReference>
<reference evidence="5" key="1">
    <citation type="journal article" date="2015" name="Nature">
        <title>Complex archaea that bridge the gap between prokaryotes and eukaryotes.</title>
        <authorList>
            <person name="Spang A."/>
            <person name="Saw J.H."/>
            <person name="Jorgensen S.L."/>
            <person name="Zaremba-Niedzwiedzka K."/>
            <person name="Martijn J."/>
            <person name="Lind A.E."/>
            <person name="van Eijk R."/>
            <person name="Schleper C."/>
            <person name="Guy L."/>
            <person name="Ettema T.J."/>
        </authorList>
    </citation>
    <scope>NUCLEOTIDE SEQUENCE</scope>
</reference>
<dbReference type="PANTHER" id="PTHR30349">
    <property type="entry name" value="PHAGE INTEGRASE-RELATED"/>
    <property type="match status" value="1"/>
</dbReference>
<keyword evidence="1" id="KW-0238">DNA-binding</keyword>
<accession>A0A0F9RWM6</accession>
<dbReference type="InterPro" id="IPR044068">
    <property type="entry name" value="CB"/>
</dbReference>
<dbReference type="InterPro" id="IPR050090">
    <property type="entry name" value="Tyrosine_recombinase_XerCD"/>
</dbReference>
<feature type="domain" description="Core-binding (CB)" evidence="4">
    <location>
        <begin position="5"/>
        <end position="94"/>
    </location>
</feature>
<dbReference type="InterPro" id="IPR011010">
    <property type="entry name" value="DNA_brk_join_enz"/>
</dbReference>
<evidence type="ECO:0000259" key="4">
    <source>
        <dbReference type="PROSITE" id="PS51900"/>
    </source>
</evidence>
<dbReference type="EMBL" id="LAZR01002496">
    <property type="protein sequence ID" value="KKN29321.1"/>
    <property type="molecule type" value="Genomic_DNA"/>
</dbReference>
<dbReference type="InterPro" id="IPR013762">
    <property type="entry name" value="Integrase-like_cat_sf"/>
</dbReference>
<evidence type="ECO:0008006" key="6">
    <source>
        <dbReference type="Google" id="ProtNLM"/>
    </source>
</evidence>
<proteinExistence type="predicted"/>
<dbReference type="AlphaFoldDB" id="A0A0F9RWM6"/>
<comment type="caution">
    <text evidence="5">The sequence shown here is derived from an EMBL/GenBank/DDBJ whole genome shotgun (WGS) entry which is preliminary data.</text>
</comment>
<dbReference type="PANTHER" id="PTHR30349:SF41">
    <property type="entry name" value="INTEGRASE_RECOMBINASE PROTEIN MJ0367-RELATED"/>
    <property type="match status" value="1"/>
</dbReference>
<name>A0A0F9RWM6_9ZZZZ</name>
<evidence type="ECO:0000256" key="1">
    <source>
        <dbReference type="ARBA" id="ARBA00023125"/>
    </source>
</evidence>
<dbReference type="GO" id="GO:0003677">
    <property type="term" value="F:DNA binding"/>
    <property type="evidence" value="ECO:0007669"/>
    <property type="project" value="UniProtKB-KW"/>
</dbReference>
<feature type="domain" description="Tyr recombinase" evidence="3">
    <location>
        <begin position="123"/>
        <end position="314"/>
    </location>
</feature>
<dbReference type="SUPFAM" id="SSF56349">
    <property type="entry name" value="DNA breaking-rejoining enzymes"/>
    <property type="match status" value="1"/>
</dbReference>
<dbReference type="GO" id="GO:0015074">
    <property type="term" value="P:DNA integration"/>
    <property type="evidence" value="ECO:0007669"/>
    <property type="project" value="InterPro"/>
</dbReference>
<sequence>MDLDKPIQEVVDKYVTEVELDLAASTVRTYTQGISKFIKFARSHDILPSHPIQNLCAGLRMFEKFPHWLSTNKFPKATRKVYISAVTSFLDWLVIRGYATPTAQELARYKNAIRLSNRKRESRLPKFAPEGMIEKILHVVDTRDAKSPIRERDIAIVQLLFTSGCRVAELAALNVENIDLENLQAVVIGKGDKEAFIYFNDKTRHAIEAYWRARNSDEPQGPAFSRHDNAAADLRDKNRITTAGIRYIINRAAKDGGIDPMKISPHSFRHAFAIRILKATGRIEITQELMRHSSVDTTRIYATVANQELRQAHRLAFLDEENKEEK</sequence>
<evidence type="ECO:0000256" key="2">
    <source>
        <dbReference type="ARBA" id="ARBA00023172"/>
    </source>
</evidence>
<dbReference type="PROSITE" id="PS51898">
    <property type="entry name" value="TYR_RECOMBINASE"/>
    <property type="match status" value="1"/>
</dbReference>
<keyword evidence="2" id="KW-0233">DNA recombination</keyword>
<gene>
    <name evidence="5" type="ORF">LCGC14_0845310</name>
</gene>
<dbReference type="InterPro" id="IPR002104">
    <property type="entry name" value="Integrase_catalytic"/>
</dbReference>